<organism evidence="2 3">
    <name type="scientific">Pleurodeles waltl</name>
    <name type="common">Iberian ribbed newt</name>
    <dbReference type="NCBI Taxonomy" id="8319"/>
    <lineage>
        <taxon>Eukaryota</taxon>
        <taxon>Metazoa</taxon>
        <taxon>Chordata</taxon>
        <taxon>Craniata</taxon>
        <taxon>Vertebrata</taxon>
        <taxon>Euteleostomi</taxon>
        <taxon>Amphibia</taxon>
        <taxon>Batrachia</taxon>
        <taxon>Caudata</taxon>
        <taxon>Salamandroidea</taxon>
        <taxon>Salamandridae</taxon>
        <taxon>Pleurodelinae</taxon>
        <taxon>Pleurodeles</taxon>
    </lineage>
</organism>
<comment type="caution">
    <text evidence="2">The sequence shown here is derived from an EMBL/GenBank/DDBJ whole genome shotgun (WGS) entry which is preliminary data.</text>
</comment>
<name>A0AAV7RJ83_PLEWA</name>
<evidence type="ECO:0000313" key="3">
    <source>
        <dbReference type="Proteomes" id="UP001066276"/>
    </source>
</evidence>
<dbReference type="EMBL" id="JANPWB010000009">
    <property type="protein sequence ID" value="KAJ1151682.1"/>
    <property type="molecule type" value="Genomic_DNA"/>
</dbReference>
<evidence type="ECO:0000256" key="1">
    <source>
        <dbReference type="SAM" id="MobiDB-lite"/>
    </source>
</evidence>
<dbReference type="AlphaFoldDB" id="A0AAV7RJ83"/>
<accession>A0AAV7RJ83</accession>
<proteinExistence type="predicted"/>
<sequence>MGMPPDAWEPDFRVPGQKKTTDCREEEEEFSGGTPKTEREEFSGGTAKTEKGGTPCATKEETGRGSRTPRRPSKLRRGSVHFPPRYGPCYKDVDKPVFI</sequence>
<reference evidence="2" key="1">
    <citation type="journal article" date="2022" name="bioRxiv">
        <title>Sequencing and chromosome-scale assembly of the giantPleurodeles waltlgenome.</title>
        <authorList>
            <person name="Brown T."/>
            <person name="Elewa A."/>
            <person name="Iarovenko S."/>
            <person name="Subramanian E."/>
            <person name="Araus A.J."/>
            <person name="Petzold A."/>
            <person name="Susuki M."/>
            <person name="Suzuki K.-i.T."/>
            <person name="Hayashi T."/>
            <person name="Toyoda A."/>
            <person name="Oliveira C."/>
            <person name="Osipova E."/>
            <person name="Leigh N.D."/>
            <person name="Simon A."/>
            <person name="Yun M.H."/>
        </authorList>
    </citation>
    <scope>NUCLEOTIDE SEQUENCE</scope>
    <source>
        <strain evidence="2">20211129_DDA</strain>
        <tissue evidence="2">Liver</tissue>
    </source>
</reference>
<gene>
    <name evidence="2" type="ORF">NDU88_004462</name>
</gene>
<evidence type="ECO:0000313" key="2">
    <source>
        <dbReference type="EMBL" id="KAJ1151682.1"/>
    </source>
</evidence>
<protein>
    <submittedName>
        <fullName evidence="2">Uncharacterized protein</fullName>
    </submittedName>
</protein>
<keyword evidence="3" id="KW-1185">Reference proteome</keyword>
<feature type="region of interest" description="Disordered" evidence="1">
    <location>
        <begin position="1"/>
        <end position="87"/>
    </location>
</feature>
<dbReference type="Proteomes" id="UP001066276">
    <property type="component" value="Chromosome 5"/>
</dbReference>
<feature type="compositionally biased region" description="Basic residues" evidence="1">
    <location>
        <begin position="67"/>
        <end position="79"/>
    </location>
</feature>